<evidence type="ECO:0000313" key="1">
    <source>
        <dbReference type="EMBL" id="GCC53184.1"/>
    </source>
</evidence>
<accession>A0A401UEA2</accession>
<reference evidence="1 2" key="1">
    <citation type="submission" date="2018-11" db="EMBL/GenBank/DDBJ databases">
        <title>Chryseotalea sanarue gen. nov., sp., nov., a member of the family Cytophagaceae, isolated from a brackish lake in Hamamatsu Japan.</title>
        <authorList>
            <person name="Maejima Y."/>
            <person name="Iino T."/>
            <person name="Muraguchi Y."/>
            <person name="Fukuda K."/>
            <person name="Ohkuma M."/>
            <person name="Moriuchi R."/>
            <person name="Dohra H."/>
            <person name="Kimbara K."/>
            <person name="Shintani M."/>
        </authorList>
    </citation>
    <scope>NUCLEOTIDE SEQUENCE [LARGE SCALE GENOMIC DNA]</scope>
    <source>
        <strain evidence="1 2">Ys</strain>
    </source>
</reference>
<gene>
    <name evidence="1" type="ORF">SanaruYs_34270</name>
</gene>
<protein>
    <submittedName>
        <fullName evidence="1">Uncharacterized protein</fullName>
    </submittedName>
</protein>
<organism evidence="1 2">
    <name type="scientific">Chryseotalea sanaruensis</name>
    <dbReference type="NCBI Taxonomy" id="2482724"/>
    <lineage>
        <taxon>Bacteria</taxon>
        <taxon>Pseudomonadati</taxon>
        <taxon>Bacteroidota</taxon>
        <taxon>Cytophagia</taxon>
        <taxon>Cytophagales</taxon>
        <taxon>Chryseotaleaceae</taxon>
        <taxon>Chryseotalea</taxon>
    </lineage>
</organism>
<sequence length="1501" mass="165882">MIVNTKNTLLPNSEHLLLKKFNSISISDISINQDPIILTTTSDDDSVNYYRAKAEEYHQQVSSQNAYVSNLNNLLTLELPVGIASSNEDPNYAIIITQVKVNAQGAFVEAYLLLTLPNANNTKIAFRGKNIRFSQEGGLAGEGRLELVGDYNIPLGDKIMAWLLGKGNTFVEFDCNGFKEIGLEAEVQFSRDLIIPELPNGNLNTDLSHRVKTKFIARGQSWTDIMVGVTLPPFQINGLKDFGFNATEAYLDWSDLANPPQVTFPASYTSPFLQSGSPNLWHGIYMKKLEVRLPKGFMLKSDTTIRTKLGVEHMLLDEQGFTGVIFVEGSIIDVGDMKGWDYSLNKVAIGIVTNEITGFELAGKISVPIIKQKNGDPTNFNYTAQRNLNGEYMFAVQVENNLTMPILVAELNLAAGSSITVQEKDDSFYPTMLLNGSLNIKGTGSGPKAELLGIQFEGMRISTEHPKFDVAALGFGRTGDQQKVSKFPVSITGIMVRREENRFGIGFDLQVNVAGNAQAAEVSGIAGLIVWAKNEVQEITGPEGEPIGIEDDWTFDKIELTAIAIRYSKPDVIEIDGMIRFFEDDPTYGDGFTGRIRGIFGKLKAGFEVYALFGRTDTYRYWFADALVELGKVGVPLVPGVLNANAFGGGYYHRMQQSNETLTTSIGITPSGIRYIPNQQSRGVRAMMKFATPTPELLNGIVTLEIAMNSSGGINMVTLAGNATLLGLHEIAEDKVKELAGDAAAGNIASKLAGMLTGQVCGSIHLTFDNVNDVFHGNIQVIVNVAGGVVRGISSGNRAGWAVIHFEQNDWQILVGTPDQPLGLNVAGIFQARSYFMAGKNVPGSPPPPSQVSEILGNVDLDYMRNMNDLESGTGLAFGMGFIVDTGDLRFLMFYGRFAAGVGFDMMLKDYSTNYHCAGSTGPMGINGWFANGQAYAFVAGKIGVRVNLKFYKGDYDILSLGAAAVMQAKGPNPFWMKGTVGGYFKILGGLVKGNCRFEVTVGEECIPVGEQDLLANVNMIAELSPANGSEKVDVFTTPQVAFNIPVGEIFEITDVENIKHYYKAMLDEFKIETETSSLAGTSVWNEAKDVVVFNGQEVLPGESKITVKVKLSFQERINGIWALAKFDNQTVEEVATLTFETDKAPDYIPEHNVSYSYPIKGQLNFYPQEYDKGFIQLRSGQDYLFENKNGWIQKVRMSTDNGFAETDLTYNNQAKRIDFNMLLGFDKSKVYRFEILSIPTQTMRIDANVRLINTELQNYSGSTDTLSTKTLEGDIAQLEVKSIFKSAFRTSKYKTFGEKLSSITLRHAVRNSVSINVFNLSSYLIGDEIWDAAELIGLNGNAPFIKLEAVTHNNEWYQNIVYPLLYSGYPLTSTIQLTDTTIYGFPPIRHNYFVLKHALASLPEGVNTYTMPSFSSEYIVYGMNVPVHLDFLELQRKAVDYVTDNPSAYNSRLQSIIQGRTPYIRFGPYYIKLKYVIPNISKKTSEYEWLLFNTIIEREY</sequence>
<proteinExistence type="predicted"/>
<dbReference type="Proteomes" id="UP000288227">
    <property type="component" value="Unassembled WGS sequence"/>
</dbReference>
<keyword evidence="2" id="KW-1185">Reference proteome</keyword>
<dbReference type="EMBL" id="BHXQ01000007">
    <property type="protein sequence ID" value="GCC53184.1"/>
    <property type="molecule type" value="Genomic_DNA"/>
</dbReference>
<evidence type="ECO:0000313" key="2">
    <source>
        <dbReference type="Proteomes" id="UP000288227"/>
    </source>
</evidence>
<comment type="caution">
    <text evidence="1">The sequence shown here is derived from an EMBL/GenBank/DDBJ whole genome shotgun (WGS) entry which is preliminary data.</text>
</comment>
<name>A0A401UEA2_9BACT</name>